<gene>
    <name evidence="1" type="ORF">SAMN05446927_7389</name>
</gene>
<dbReference type="RefSeq" id="WP_062635326.1">
    <property type="nucleotide sequence ID" value="NZ_FCOG02000015.1"/>
</dbReference>
<proteinExistence type="predicted"/>
<evidence type="ECO:0000313" key="2">
    <source>
        <dbReference type="Proteomes" id="UP000219522"/>
    </source>
</evidence>
<dbReference type="AlphaFoldDB" id="A0A7Z7N6D3"/>
<dbReference type="EMBL" id="OCSU01000003">
    <property type="protein sequence ID" value="SOE88767.1"/>
    <property type="molecule type" value="Genomic_DNA"/>
</dbReference>
<accession>A0A7Z7N6D3</accession>
<reference evidence="1 2" key="1">
    <citation type="submission" date="2017-09" db="EMBL/GenBank/DDBJ databases">
        <authorList>
            <person name="Varghese N."/>
            <person name="Submissions S."/>
        </authorList>
    </citation>
    <scope>NUCLEOTIDE SEQUENCE [LARGE SCALE GENOMIC DNA]</scope>
    <source>
        <strain evidence="1 2">OK806</strain>
    </source>
</reference>
<evidence type="ECO:0000313" key="1">
    <source>
        <dbReference type="EMBL" id="SOE88767.1"/>
    </source>
</evidence>
<dbReference type="Proteomes" id="UP000219522">
    <property type="component" value="Unassembled WGS sequence"/>
</dbReference>
<comment type="caution">
    <text evidence="1">The sequence shown here is derived from an EMBL/GenBank/DDBJ whole genome shotgun (WGS) entry which is preliminary data.</text>
</comment>
<sequence>MSTLKFSQSADIDGAKLLPSHLADSELDHLERVIESFARSNKPHMLGWLDDGYWQKRVRTLAEENDLVATQRQRVLRLLDLLERKAVLSERSRAA</sequence>
<name>A0A7Z7N6D3_9BURK</name>
<keyword evidence="2" id="KW-1185">Reference proteome</keyword>
<organism evidence="1 2">
    <name type="scientific">Caballeronia arationis</name>
    <dbReference type="NCBI Taxonomy" id="1777142"/>
    <lineage>
        <taxon>Bacteria</taxon>
        <taxon>Pseudomonadati</taxon>
        <taxon>Pseudomonadota</taxon>
        <taxon>Betaproteobacteria</taxon>
        <taxon>Burkholderiales</taxon>
        <taxon>Burkholderiaceae</taxon>
        <taxon>Caballeronia</taxon>
    </lineage>
</organism>
<dbReference type="OrthoDB" id="9009585at2"/>
<protein>
    <submittedName>
        <fullName evidence="1">Uncharacterized protein</fullName>
    </submittedName>
</protein>